<protein>
    <recommendedName>
        <fullName evidence="17">3-oxo-5alpha-steroid 4-dehydrogenase (NADP(+))</fullName>
        <ecNumber evidence="17">1.3.1.22</ecNumber>
    </recommendedName>
</protein>
<evidence type="ECO:0000256" key="15">
    <source>
        <dbReference type="ARBA" id="ARBA00049166"/>
    </source>
</evidence>
<comment type="function">
    <text evidence="13">Converts testosterone into 5-alpha-dihydrotestosterone and progesterone or corticosterone into their corresponding 5-alpha-3-oxosteroids. It plays a central role in sexual differentiation and androgen physiology.</text>
</comment>
<evidence type="ECO:0000256" key="7">
    <source>
        <dbReference type="ARBA" id="ARBA00022848"/>
    </source>
</evidence>
<feature type="transmembrane region" description="Helical" evidence="17">
    <location>
        <begin position="6"/>
        <end position="27"/>
    </location>
</feature>
<dbReference type="PIRSF" id="PIRSF015596">
    <property type="entry name" value="5_alpha-SR2"/>
    <property type="match status" value="1"/>
</dbReference>
<comment type="caution">
    <text evidence="17">Lacks conserved residue(s) required for the propagation of feature annotation.</text>
</comment>
<evidence type="ECO:0000313" key="20">
    <source>
        <dbReference type="WBParaSite" id="Csp11.Scaffold629.g13956.t1"/>
    </source>
</evidence>
<reference evidence="20" key="1">
    <citation type="submission" date="2016-11" db="UniProtKB">
        <authorList>
            <consortium name="WormBaseParasite"/>
        </authorList>
    </citation>
    <scope>IDENTIFICATION</scope>
</reference>
<evidence type="ECO:0000256" key="9">
    <source>
        <dbReference type="ARBA" id="ARBA00022989"/>
    </source>
</evidence>
<keyword evidence="7" id="KW-0492">Microsome</keyword>
<comment type="catalytic activity">
    <reaction evidence="15">
        <text>androst-4-ene-3,17-dione + NADPH + H(+) = 5alpha-androstan-3,17-dione + NADP(+)</text>
        <dbReference type="Rhea" id="RHEA:50816"/>
        <dbReference type="ChEBI" id="CHEBI:15378"/>
        <dbReference type="ChEBI" id="CHEBI:15994"/>
        <dbReference type="ChEBI" id="CHEBI:16422"/>
        <dbReference type="ChEBI" id="CHEBI:57783"/>
        <dbReference type="ChEBI" id="CHEBI:58349"/>
    </reaction>
    <physiologicalReaction direction="left-to-right" evidence="15">
        <dbReference type="Rhea" id="RHEA:50817"/>
    </physiologicalReaction>
</comment>
<dbReference type="PANTHER" id="PTHR10556">
    <property type="entry name" value="3-OXO-5-ALPHA-STEROID 4-DEHYDROGENASE"/>
    <property type="match status" value="1"/>
</dbReference>
<dbReference type="STRING" id="1561998.A0A1I7U1P3"/>
<evidence type="ECO:0000256" key="6">
    <source>
        <dbReference type="ARBA" id="ARBA00022824"/>
    </source>
</evidence>
<dbReference type="eggNOG" id="KOG1638">
    <property type="taxonomic scope" value="Eukaryota"/>
</dbReference>
<dbReference type="InterPro" id="IPR016636">
    <property type="entry name" value="3-oxo-5-alpha-steroid_4-DH"/>
</dbReference>
<comment type="subcellular location">
    <subcellularLocation>
        <location evidence="2">Endoplasmic reticulum membrane</location>
        <topology evidence="2">Multi-pass membrane protein</topology>
    </subcellularLocation>
    <subcellularLocation>
        <location evidence="1">Microsome membrane</location>
        <topology evidence="1">Multi-pass membrane protein</topology>
    </subcellularLocation>
</comment>
<evidence type="ECO:0000256" key="1">
    <source>
        <dbReference type="ARBA" id="ARBA00004154"/>
    </source>
</evidence>
<dbReference type="Proteomes" id="UP000095282">
    <property type="component" value="Unplaced"/>
</dbReference>
<comment type="similarity">
    <text evidence="3 17">Belongs to the steroid 5-alpha reductase family.</text>
</comment>
<evidence type="ECO:0000256" key="2">
    <source>
        <dbReference type="ARBA" id="ARBA00004477"/>
    </source>
</evidence>
<dbReference type="FunFam" id="1.20.120.1630:FF:000014">
    <property type="entry name" value="Steroid 5-alpha reductase, putative"/>
    <property type="match status" value="1"/>
</dbReference>
<evidence type="ECO:0000256" key="10">
    <source>
        <dbReference type="ARBA" id="ARBA00023002"/>
    </source>
</evidence>
<keyword evidence="12 17" id="KW-0472">Membrane</keyword>
<feature type="domain" description="3-oxo-5-alpha-steroid 4-dehydrogenase C-terminal" evidence="18">
    <location>
        <begin position="103"/>
        <end position="244"/>
    </location>
</feature>
<dbReference type="GO" id="GO:0006702">
    <property type="term" value="P:androgen biosynthetic process"/>
    <property type="evidence" value="ECO:0007669"/>
    <property type="project" value="UniProtKB-ARBA"/>
</dbReference>
<dbReference type="Gene3D" id="1.20.120.1630">
    <property type="match status" value="1"/>
</dbReference>
<dbReference type="Pfam" id="PF02544">
    <property type="entry name" value="Steroid_dh"/>
    <property type="match status" value="1"/>
</dbReference>
<dbReference type="GO" id="GO:0047751">
    <property type="term" value="F:3-oxo-5-alpha-steroid 4-dehydrogenase (NADP+) activity"/>
    <property type="evidence" value="ECO:0007669"/>
    <property type="project" value="UniProtKB-EC"/>
</dbReference>
<evidence type="ECO:0000256" key="4">
    <source>
        <dbReference type="ARBA" id="ARBA00022692"/>
    </source>
</evidence>
<proteinExistence type="inferred from homology"/>
<sequence length="245" mass="28331">MSEETLITLSWVMIAFAAIVFAALKFRKDPAGYGRYADKQKFGINPKWAWIIQESPSFFIPLYFWLSGTSTTGFYLNSVILVHYFYRTFIYPLRIRSKNRNALGLVIGAFLFCAYNGYLQGEWNAYYQEEESLNIRHFFGAVIFLSGMYINHSSDNILFGLRTPGKSEYKIPYGGLFEYVSCPNYLGEIIEWIGYAIVAWNLPALAFAIFTAANIGPRALSHHQWYKTKFQSYPKQRRALIPYII</sequence>
<evidence type="ECO:0000256" key="17">
    <source>
        <dbReference type="PIRNR" id="PIRNR015596"/>
    </source>
</evidence>
<dbReference type="GO" id="GO:0005789">
    <property type="term" value="C:endoplasmic reticulum membrane"/>
    <property type="evidence" value="ECO:0007669"/>
    <property type="project" value="UniProtKB-SubCell"/>
</dbReference>
<organism evidence="19 20">
    <name type="scientific">Caenorhabditis tropicalis</name>
    <dbReference type="NCBI Taxonomy" id="1561998"/>
    <lineage>
        <taxon>Eukaryota</taxon>
        <taxon>Metazoa</taxon>
        <taxon>Ecdysozoa</taxon>
        <taxon>Nematoda</taxon>
        <taxon>Chromadorea</taxon>
        <taxon>Rhabditida</taxon>
        <taxon>Rhabditina</taxon>
        <taxon>Rhabditomorpha</taxon>
        <taxon>Rhabditoidea</taxon>
        <taxon>Rhabditidae</taxon>
        <taxon>Peloderinae</taxon>
        <taxon>Caenorhabditis</taxon>
    </lineage>
</organism>
<dbReference type="GO" id="GO:0030154">
    <property type="term" value="P:cell differentiation"/>
    <property type="evidence" value="ECO:0007669"/>
    <property type="project" value="UniProtKB-KW"/>
</dbReference>
<keyword evidence="6" id="KW-0256">Endoplasmic reticulum</keyword>
<evidence type="ECO:0000256" key="11">
    <source>
        <dbReference type="ARBA" id="ARBA00023098"/>
    </source>
</evidence>
<comment type="catalytic activity">
    <reaction evidence="16">
        <text>17beta-hydroxy-5alpha-androstan-3-one + NADP(+) = testosterone + NADPH + H(+)</text>
        <dbReference type="Rhea" id="RHEA:50820"/>
        <dbReference type="ChEBI" id="CHEBI:15378"/>
        <dbReference type="ChEBI" id="CHEBI:16330"/>
        <dbReference type="ChEBI" id="CHEBI:17347"/>
        <dbReference type="ChEBI" id="CHEBI:57783"/>
        <dbReference type="ChEBI" id="CHEBI:58349"/>
        <dbReference type="EC" id="1.3.1.22"/>
    </reaction>
    <physiologicalReaction direction="right-to-left" evidence="16">
        <dbReference type="Rhea" id="RHEA:50822"/>
    </physiologicalReaction>
</comment>
<evidence type="ECO:0000256" key="3">
    <source>
        <dbReference type="ARBA" id="ARBA00007742"/>
    </source>
</evidence>
<evidence type="ECO:0000313" key="19">
    <source>
        <dbReference type="Proteomes" id="UP000095282"/>
    </source>
</evidence>
<evidence type="ECO:0000256" key="12">
    <source>
        <dbReference type="ARBA" id="ARBA00023136"/>
    </source>
</evidence>
<dbReference type="PROSITE" id="PS50244">
    <property type="entry name" value="S5A_REDUCTASE"/>
    <property type="match status" value="1"/>
</dbReference>
<evidence type="ECO:0000256" key="16">
    <source>
        <dbReference type="ARBA" id="ARBA00049397"/>
    </source>
</evidence>
<name>A0A1I7U1P3_9PELO</name>
<comment type="catalytic activity">
    <reaction evidence="14">
        <text>5alpha-pregnane-3,20-dione + NADP(+) = progesterone + NADPH + H(+)</text>
        <dbReference type="Rhea" id="RHEA:21952"/>
        <dbReference type="ChEBI" id="CHEBI:15378"/>
        <dbReference type="ChEBI" id="CHEBI:17026"/>
        <dbReference type="ChEBI" id="CHEBI:28952"/>
        <dbReference type="ChEBI" id="CHEBI:57783"/>
        <dbReference type="ChEBI" id="CHEBI:58349"/>
        <dbReference type="EC" id="1.3.1.22"/>
    </reaction>
    <physiologicalReaction direction="right-to-left" evidence="14">
        <dbReference type="Rhea" id="RHEA:21954"/>
    </physiologicalReaction>
</comment>
<dbReference type="PANTHER" id="PTHR10556:SF57">
    <property type="entry name" value="3-OXO-5-ALPHA-STEROID 4-DEHYDROGENASE 1"/>
    <property type="match status" value="1"/>
</dbReference>
<keyword evidence="10" id="KW-0560">Oxidoreductase</keyword>
<feature type="transmembrane region" description="Helical" evidence="17">
    <location>
        <begin position="192"/>
        <end position="213"/>
    </location>
</feature>
<keyword evidence="9 17" id="KW-1133">Transmembrane helix</keyword>
<evidence type="ECO:0000256" key="5">
    <source>
        <dbReference type="ARBA" id="ARBA00022782"/>
    </source>
</evidence>
<evidence type="ECO:0000259" key="18">
    <source>
        <dbReference type="Pfam" id="PF02544"/>
    </source>
</evidence>
<evidence type="ECO:0000256" key="8">
    <source>
        <dbReference type="ARBA" id="ARBA00022857"/>
    </source>
</evidence>
<keyword evidence="11" id="KW-0443">Lipid metabolism</keyword>
<keyword evidence="4 17" id="KW-0812">Transmembrane</keyword>
<feature type="transmembrane region" description="Helical" evidence="17">
    <location>
        <begin position="102"/>
        <end position="119"/>
    </location>
</feature>
<dbReference type="EC" id="1.3.1.22" evidence="17"/>
<keyword evidence="19" id="KW-1185">Reference proteome</keyword>
<evidence type="ECO:0000256" key="13">
    <source>
        <dbReference type="ARBA" id="ARBA00037789"/>
    </source>
</evidence>
<comment type="catalytic activity">
    <reaction evidence="17">
        <text>a 3-oxo-5alpha-steroid + NADP(+) = a 3-oxo-Delta(4)-steroid + NADPH + H(+)</text>
        <dbReference type="Rhea" id="RHEA:54384"/>
        <dbReference type="ChEBI" id="CHEBI:13601"/>
        <dbReference type="ChEBI" id="CHEBI:15378"/>
        <dbReference type="ChEBI" id="CHEBI:47909"/>
        <dbReference type="ChEBI" id="CHEBI:57783"/>
        <dbReference type="ChEBI" id="CHEBI:58349"/>
        <dbReference type="EC" id="1.3.1.22"/>
    </reaction>
</comment>
<keyword evidence="5" id="KW-0221">Differentiation</keyword>
<dbReference type="WBParaSite" id="Csp11.Scaffold629.g13956.t1">
    <property type="protein sequence ID" value="Csp11.Scaffold629.g13956.t1"/>
    <property type="gene ID" value="Csp11.Scaffold629.g13956"/>
</dbReference>
<evidence type="ECO:0000256" key="14">
    <source>
        <dbReference type="ARBA" id="ARBA00048292"/>
    </source>
</evidence>
<dbReference type="InterPro" id="IPR001104">
    <property type="entry name" value="3-oxo-5_a-steroid_4-DH_C"/>
</dbReference>
<accession>A0A1I7U1P3</accession>
<keyword evidence="8" id="KW-0521">NADP</keyword>
<dbReference type="AlphaFoldDB" id="A0A1I7U1P3"/>
<dbReference type="InterPro" id="IPR039357">
    <property type="entry name" value="SRD5A/TECR"/>
</dbReference>